<evidence type="ECO:0000313" key="3">
    <source>
        <dbReference type="EMBL" id="CAG9172255.1"/>
    </source>
</evidence>
<evidence type="ECO:0000256" key="2">
    <source>
        <dbReference type="SAM" id="Phobius"/>
    </source>
</evidence>
<evidence type="ECO:0000313" key="4">
    <source>
        <dbReference type="Proteomes" id="UP000721236"/>
    </source>
</evidence>
<accession>A0ABM8WXK8</accession>
<keyword evidence="4" id="KW-1185">Reference proteome</keyword>
<evidence type="ECO:0008006" key="5">
    <source>
        <dbReference type="Google" id="ProtNLM"/>
    </source>
</evidence>
<feature type="transmembrane region" description="Helical" evidence="2">
    <location>
        <begin position="6"/>
        <end position="28"/>
    </location>
</feature>
<feature type="coiled-coil region" evidence="1">
    <location>
        <begin position="49"/>
        <end position="104"/>
    </location>
</feature>
<keyword evidence="2" id="KW-0812">Transmembrane</keyword>
<keyword evidence="2" id="KW-0472">Membrane</keyword>
<name>A0ABM8WXK8_9BURK</name>
<reference evidence="3 4" key="1">
    <citation type="submission" date="2021-08" db="EMBL/GenBank/DDBJ databases">
        <authorList>
            <person name="Peeters C."/>
        </authorList>
    </citation>
    <scope>NUCLEOTIDE SEQUENCE [LARGE SCALE GENOMIC DNA]</scope>
    <source>
        <strain evidence="3 4">LMG 21510</strain>
    </source>
</reference>
<dbReference type="EMBL" id="CAJZAH010000002">
    <property type="protein sequence ID" value="CAG9172255.1"/>
    <property type="molecule type" value="Genomic_DNA"/>
</dbReference>
<dbReference type="Proteomes" id="UP000721236">
    <property type="component" value="Unassembled WGS sequence"/>
</dbReference>
<evidence type="ECO:0000256" key="1">
    <source>
        <dbReference type="SAM" id="Coils"/>
    </source>
</evidence>
<sequence length="110" mass="12105">MNDWGMPGGASGAIGAIMAAVGGAAWLIRQVWRNDRVEVAQSKAEIDIIQRLSEQLDKASARADSAEQRADVAYKERNDLLREIGDLKRTIAELTAEVRYLKERLDGPVP</sequence>
<comment type="caution">
    <text evidence="3">The sequence shown here is derived from an EMBL/GenBank/DDBJ whole genome shotgun (WGS) entry which is preliminary data.</text>
</comment>
<dbReference type="RefSeq" id="WP_224041343.1">
    <property type="nucleotide sequence ID" value="NZ_CAJZAH010000002.1"/>
</dbReference>
<gene>
    <name evidence="3" type="ORF">LMG21510_01913</name>
</gene>
<protein>
    <recommendedName>
        <fullName evidence="5">Chemotaxis protein</fullName>
    </recommendedName>
</protein>
<proteinExistence type="predicted"/>
<organism evidence="3 4">
    <name type="scientific">Cupriavidus respiraculi</name>
    <dbReference type="NCBI Taxonomy" id="195930"/>
    <lineage>
        <taxon>Bacteria</taxon>
        <taxon>Pseudomonadati</taxon>
        <taxon>Pseudomonadota</taxon>
        <taxon>Betaproteobacteria</taxon>
        <taxon>Burkholderiales</taxon>
        <taxon>Burkholderiaceae</taxon>
        <taxon>Cupriavidus</taxon>
    </lineage>
</organism>
<keyword evidence="1" id="KW-0175">Coiled coil</keyword>
<keyword evidence="2" id="KW-1133">Transmembrane helix</keyword>